<accession>A0A8K0JA36</accession>
<evidence type="ECO:0000313" key="2">
    <source>
        <dbReference type="Proteomes" id="UP000811619"/>
    </source>
</evidence>
<feature type="non-terminal residue" evidence="1">
    <location>
        <position position="1"/>
    </location>
</feature>
<name>A0A8K0JA36_9HYPO</name>
<proteinExistence type="predicted"/>
<protein>
    <submittedName>
        <fullName evidence="1">Uncharacterized protein</fullName>
    </submittedName>
</protein>
<dbReference type="AlphaFoldDB" id="A0A8K0JA36"/>
<comment type="caution">
    <text evidence="1">The sequence shown here is derived from an EMBL/GenBank/DDBJ whole genome shotgun (WGS) entry which is preliminary data.</text>
</comment>
<organism evidence="1 2">
    <name type="scientific">Claviceps africana</name>
    <dbReference type="NCBI Taxonomy" id="83212"/>
    <lineage>
        <taxon>Eukaryota</taxon>
        <taxon>Fungi</taxon>
        <taxon>Dikarya</taxon>
        <taxon>Ascomycota</taxon>
        <taxon>Pezizomycotina</taxon>
        <taxon>Sordariomycetes</taxon>
        <taxon>Hypocreomycetidae</taxon>
        <taxon>Hypocreales</taxon>
        <taxon>Clavicipitaceae</taxon>
        <taxon>Claviceps</taxon>
    </lineage>
</organism>
<keyword evidence="2" id="KW-1185">Reference proteome</keyword>
<gene>
    <name evidence="1" type="ORF">E4U42_001190</name>
</gene>
<sequence length="186" mass="20073">MPPFAGLFHLLPREASASASAASEQFAAQWTNPGDVFSVLLILGGDVIGRALAQVAGTRWVAYSVSTVVSAVGENKLMPVSDFSCKVINGKTGHVRDNASWIIGRLVRDFAYWKNRGPGRDMGDDAIQRRVDELLDEKWKQLRETADKGDAKPPRPAQAGLCVSVFEAGLASKSPRLRGPLAWIGV</sequence>
<reference evidence="1" key="1">
    <citation type="journal article" date="2020" name="bioRxiv">
        <title>Whole genome comparisons of ergot fungi reveals the divergence and evolution of species within the genus Claviceps are the result of varying mechanisms driving genome evolution and host range expansion.</title>
        <authorList>
            <person name="Wyka S.A."/>
            <person name="Mondo S.J."/>
            <person name="Liu M."/>
            <person name="Dettman J."/>
            <person name="Nalam V."/>
            <person name="Broders K.D."/>
        </authorList>
    </citation>
    <scope>NUCLEOTIDE SEQUENCE</scope>
    <source>
        <strain evidence="1">CCC 489</strain>
    </source>
</reference>
<evidence type="ECO:0000313" key="1">
    <source>
        <dbReference type="EMBL" id="KAG5928131.1"/>
    </source>
</evidence>
<dbReference type="Proteomes" id="UP000811619">
    <property type="component" value="Unassembled WGS sequence"/>
</dbReference>
<dbReference type="EMBL" id="SRPY01000134">
    <property type="protein sequence ID" value="KAG5928131.1"/>
    <property type="molecule type" value="Genomic_DNA"/>
</dbReference>
<dbReference type="OrthoDB" id="1937642at2759"/>